<evidence type="ECO:0000313" key="5">
    <source>
        <dbReference type="Proteomes" id="UP000011238"/>
    </source>
</evidence>
<keyword evidence="5" id="KW-1185">Reference proteome</keyword>
<dbReference type="GO" id="GO:0008270">
    <property type="term" value="F:zinc ion binding"/>
    <property type="evidence" value="ECO:0007669"/>
    <property type="project" value="UniProtKB-KW"/>
</dbReference>
<dbReference type="PROSITE" id="PS50089">
    <property type="entry name" value="ZF_RING_2"/>
    <property type="match status" value="1"/>
</dbReference>
<keyword evidence="1" id="KW-0862">Zinc</keyword>
<keyword evidence="1" id="KW-0863">Zinc-finger</keyword>
<evidence type="ECO:0000259" key="3">
    <source>
        <dbReference type="PROSITE" id="PS50089"/>
    </source>
</evidence>
<reference evidence="5" key="1">
    <citation type="journal article" date="1999" name="J. Cancer Res. Clin. Oncol.">
        <title>Genomic studies of the Lucke tumor herpesvirus (RaHV-1).</title>
        <authorList>
            <person name="Davison A.J."/>
            <person name="Sauerbier W."/>
            <person name="Dolan A."/>
            <person name="Addison C."/>
            <person name="McKinnell R.G."/>
        </authorList>
    </citation>
    <scope>NUCLEOTIDE SEQUENCE [LARGE SCALE GENOMIC DNA]</scope>
    <source>
        <strain evidence="5">McKinnell</strain>
    </source>
</reference>
<sequence>MLEDGGIILSSEEEHSSTPDNMDQEENISHSAPCKRKRKSIYNLRVTGCLFTGHHLIIKHMDRVLFYIEEAGHQIFYVHNDTCDGSVVRNEIVVENGIATVCLGPGRAFANPECVFRDLMERFSFKGEPSNAVTLRWRVTSPYSFLIVPVALWWTPITPPRRLFSHTPKFLYPEHGQLRLCSSQTYVQLWNAMGLLKHNTSTPHAVLCKAPRVSHPDSRPPIATVCDTNAPASMYTHVRHYQTLVERVMSGHADEQIFMGTHYTGQRYVRVVDADGYVSVSEAPHRLLPNPRLPPNVSALIQRLGAHSDFLKWDMLSAGFFPEHSCDLASLMGGFYGVPQSHCFRSIWAYAASTASCCDMNTLHKLGTTQLPRLPSRPLHHRAVECGERVYSVQGGEVCVHTVENETRGSTAKKLIRCCCGALLELLPRGGADRSVSEFIRPAVSLMQDRAAFAAYTLCAQIFQRVCMLRAPPVNVLSAAHTVATVLAHFAASICRICNSEQLVAFLARVCEAATDEQPPPAPHCCGEDEHLNGDVTYAAEQLCPLSRSYVLLDAALYSGTHTHTATVQNGMLVVRALTETTYAAYACSATTYSALRSVHCEATQSHILLADITQRGEWGVLAVMPYAVHRYVVLLLQERGVTPAALLNGSLCTTHCAHVRYNGRIPVVKCKDTVMLFGHPYGTVSRSTLFTYCCLDRPAVRRHMSRPDLVAAARDELDGGCHGSALLIAVRKVYMKCVDASAVLQEGNTRESLKDVVASVFAFLDSESEELYEGPHIESLYLLIFPTLYGELVQLCCLAKSRAIVCNRLHEVFAVSYNIIADQDTERPIAPSALRWLKALLGTRFPHELHPHAYTFPPELFNLMQWCINAAVPGPPNVLSCCVCLEDDSTADTFTMVVFRCRHYTCVLCHSYLIAQRAAHKACCPLCRTALCD</sequence>
<evidence type="ECO:0000256" key="1">
    <source>
        <dbReference type="PROSITE-ProRule" id="PRU00175"/>
    </source>
</evidence>
<reference evidence="4 5" key="2">
    <citation type="journal article" date="2006" name="J. Gen. Virol.">
        <title>Genome sequences of two frog herpesviruses.</title>
        <authorList>
            <person name="Davison A.J."/>
            <person name="Cunningham C."/>
            <person name="Sauerbier W."/>
            <person name="McKinnell R.G."/>
        </authorList>
    </citation>
    <scope>NUCLEOTIDE SEQUENCE [LARGE SCALE GENOMIC DNA]</scope>
    <source>
        <strain evidence="4 5">McKinnell</strain>
    </source>
</reference>
<dbReference type="GeneID" id="5141236"/>
<name>Q14VT1_9VIRU</name>
<proteinExistence type="predicted"/>
<feature type="region of interest" description="Disordered" evidence="2">
    <location>
        <begin position="9"/>
        <end position="32"/>
    </location>
</feature>
<evidence type="ECO:0000313" key="4">
    <source>
        <dbReference type="EMBL" id="ABG25714.1"/>
    </source>
</evidence>
<evidence type="ECO:0000256" key="2">
    <source>
        <dbReference type="SAM" id="MobiDB-lite"/>
    </source>
</evidence>
<organism evidence="5">
    <name type="scientific">Ranid herpesvirus 1</name>
    <name type="common">Lucke tumor herpesvirus</name>
    <dbReference type="NCBI Taxonomy" id="85655"/>
    <lineage>
        <taxon>Viruses</taxon>
        <taxon>Duplodnaviria</taxon>
        <taxon>Heunggongvirae</taxon>
        <taxon>Peploviricota</taxon>
        <taxon>Herviviricetes</taxon>
        <taxon>Herpesvirales</taxon>
        <taxon>Alloherpesviridae</taxon>
        <taxon>Batravirus</taxon>
        <taxon>Batravirus ranidallo1</taxon>
    </lineage>
</organism>
<dbReference type="Proteomes" id="UP000011238">
    <property type="component" value="Segment"/>
</dbReference>
<keyword evidence="1" id="KW-0479">Metal-binding</keyword>
<dbReference type="InterPro" id="IPR001841">
    <property type="entry name" value="Znf_RING"/>
</dbReference>
<dbReference type="KEGG" id="vg:5141236"/>
<accession>Q14VT1</accession>
<protein>
    <submittedName>
        <fullName evidence="4">ORF27</fullName>
    </submittedName>
</protein>
<dbReference type="EMBL" id="DQ665917">
    <property type="protein sequence ID" value="ABG25714.1"/>
    <property type="molecule type" value="Genomic_DNA"/>
</dbReference>
<feature type="domain" description="RING-type" evidence="3">
    <location>
        <begin position="882"/>
        <end position="929"/>
    </location>
</feature>
<dbReference type="RefSeq" id="YP_656682.1">
    <property type="nucleotide sequence ID" value="NC_008211.1"/>
</dbReference>